<reference evidence="1" key="2">
    <citation type="journal article" date="2015" name="Fish Shellfish Immunol.">
        <title>Early steps in the European eel (Anguilla anguilla)-Vibrio vulnificus interaction in the gills: Role of the RtxA13 toxin.</title>
        <authorList>
            <person name="Callol A."/>
            <person name="Pajuelo D."/>
            <person name="Ebbesson L."/>
            <person name="Teles M."/>
            <person name="MacKenzie S."/>
            <person name="Amaro C."/>
        </authorList>
    </citation>
    <scope>NUCLEOTIDE SEQUENCE</scope>
</reference>
<organism evidence="1">
    <name type="scientific">Anguilla anguilla</name>
    <name type="common">European freshwater eel</name>
    <name type="synonym">Muraena anguilla</name>
    <dbReference type="NCBI Taxonomy" id="7936"/>
    <lineage>
        <taxon>Eukaryota</taxon>
        <taxon>Metazoa</taxon>
        <taxon>Chordata</taxon>
        <taxon>Craniata</taxon>
        <taxon>Vertebrata</taxon>
        <taxon>Euteleostomi</taxon>
        <taxon>Actinopterygii</taxon>
        <taxon>Neopterygii</taxon>
        <taxon>Teleostei</taxon>
        <taxon>Anguilliformes</taxon>
        <taxon>Anguillidae</taxon>
        <taxon>Anguilla</taxon>
    </lineage>
</organism>
<evidence type="ECO:0000313" key="1">
    <source>
        <dbReference type="EMBL" id="JAH98949.1"/>
    </source>
</evidence>
<accession>A0A0E9X8M0</accession>
<sequence>MLSSCSIILCEDALLRNISWYFCSVNLQNSKCDSNQNR</sequence>
<proteinExistence type="predicted"/>
<reference evidence="1" key="1">
    <citation type="submission" date="2014-11" db="EMBL/GenBank/DDBJ databases">
        <authorList>
            <person name="Amaro Gonzalez C."/>
        </authorList>
    </citation>
    <scope>NUCLEOTIDE SEQUENCE</scope>
</reference>
<dbReference type="AlphaFoldDB" id="A0A0E9X8M0"/>
<dbReference type="EMBL" id="GBXM01009628">
    <property type="protein sequence ID" value="JAH98949.1"/>
    <property type="molecule type" value="Transcribed_RNA"/>
</dbReference>
<protein>
    <submittedName>
        <fullName evidence="1">Uncharacterized protein</fullName>
    </submittedName>
</protein>
<name>A0A0E9X8M0_ANGAN</name>